<dbReference type="InterPro" id="IPR010930">
    <property type="entry name" value="Flg_bb/hook_C_dom"/>
</dbReference>
<sequence>MDNLMTTAVALLASETRQVETAAQNIANLATPGYKRLITFGDAVSQAAAETRQAAPRADAKAPGVATDFTPGRMIHTGNPLDLALASDGFFTVATPDGIAYLRGGSFRLDAEGRLVTREGWKLQGSGGGDVVVRSTNWHVQADGTVLDDGQPVAVIGATAFANPAKLVRAGEGLYRADGAQPVERQDPRVLQGYLEASNVANGDEMVRMMAAMRRIESGQKLVHAYDDMMGTALQRLGDMS</sequence>
<dbReference type="InterPro" id="IPR020013">
    <property type="entry name" value="Flagellar_FlgE/F/G"/>
</dbReference>
<evidence type="ECO:0000259" key="5">
    <source>
        <dbReference type="Pfam" id="PF06429"/>
    </source>
</evidence>
<feature type="domain" description="Flagellar basal-body/hook protein C-terminal" evidence="5">
    <location>
        <begin position="192"/>
        <end position="235"/>
    </location>
</feature>
<dbReference type="InterPro" id="IPR053967">
    <property type="entry name" value="LlgE_F_G-like_D1"/>
</dbReference>
<protein>
    <submittedName>
        <fullName evidence="7">Flagellar basal-body rod protein FlgF</fullName>
    </submittedName>
</protein>
<dbReference type="SUPFAM" id="SSF117143">
    <property type="entry name" value="Flagellar hook protein flgE"/>
    <property type="match status" value="1"/>
</dbReference>
<keyword evidence="7" id="KW-0969">Cilium</keyword>
<keyword evidence="7" id="KW-0966">Cell projection</keyword>
<dbReference type="RefSeq" id="WP_042624547.1">
    <property type="nucleotide sequence ID" value="NZ_BSTO01000026.1"/>
</dbReference>
<gene>
    <name evidence="7" type="primary">flgF1</name>
    <name evidence="7" type="ORF">BGL_1c13940</name>
</gene>
<dbReference type="InterPro" id="IPR037925">
    <property type="entry name" value="FlgE/F/G-like"/>
</dbReference>
<reference evidence="8" key="1">
    <citation type="submission" date="2011-03" db="EMBL/GenBank/DDBJ databases">
        <authorList>
            <person name="Voget S."/>
            <person name="Streit W.R."/>
            <person name="Jaeger K.E."/>
            <person name="Daniel R."/>
        </authorList>
    </citation>
    <scope>NUCLEOTIDE SEQUENCE [LARGE SCALE GENOMIC DNA]</scope>
    <source>
        <strain evidence="8">PG1</strain>
    </source>
</reference>
<evidence type="ECO:0000259" key="6">
    <source>
        <dbReference type="Pfam" id="PF22692"/>
    </source>
</evidence>
<comment type="similarity">
    <text evidence="2 4">Belongs to the flagella basal body rod proteins family.</text>
</comment>
<dbReference type="KEGG" id="bgp:BGL_1c13940"/>
<keyword evidence="3 4" id="KW-0975">Bacterial flagellum</keyword>
<dbReference type="GO" id="GO:0071978">
    <property type="term" value="P:bacterial-type flagellum-dependent swarming motility"/>
    <property type="evidence" value="ECO:0007669"/>
    <property type="project" value="TreeGrafter"/>
</dbReference>
<evidence type="ECO:0000256" key="2">
    <source>
        <dbReference type="ARBA" id="ARBA00009677"/>
    </source>
</evidence>
<proteinExistence type="inferred from homology"/>
<evidence type="ECO:0000313" key="8">
    <source>
        <dbReference type="Proteomes" id="UP000031838"/>
    </source>
</evidence>
<keyword evidence="7" id="KW-0282">Flagellum</keyword>
<dbReference type="Proteomes" id="UP000031838">
    <property type="component" value="Chromosome 1"/>
</dbReference>
<dbReference type="PANTHER" id="PTHR30435">
    <property type="entry name" value="FLAGELLAR PROTEIN"/>
    <property type="match status" value="1"/>
</dbReference>
<evidence type="ECO:0000313" key="7">
    <source>
        <dbReference type="EMBL" id="AJK45910.1"/>
    </source>
</evidence>
<dbReference type="PANTHER" id="PTHR30435:SF19">
    <property type="entry name" value="FLAGELLAR BASAL-BODY ROD PROTEIN FLGG"/>
    <property type="match status" value="1"/>
</dbReference>
<feature type="domain" description="Flagellar hook protein FlgE/F/G-like D1" evidence="6">
    <location>
        <begin position="86"/>
        <end position="146"/>
    </location>
</feature>
<dbReference type="KEGG" id="bpla:bpln_1g13510"/>
<dbReference type="NCBIfam" id="TIGR03506">
    <property type="entry name" value="FlgEFG_subfam"/>
    <property type="match status" value="1"/>
</dbReference>
<evidence type="ECO:0000256" key="3">
    <source>
        <dbReference type="ARBA" id="ARBA00023143"/>
    </source>
</evidence>
<keyword evidence="8" id="KW-1185">Reference proteome</keyword>
<dbReference type="AlphaFoldDB" id="A0A0B6RXY5"/>
<accession>A0A0B6RXY5</accession>
<dbReference type="Pfam" id="PF06429">
    <property type="entry name" value="Flg_bbr_C"/>
    <property type="match status" value="1"/>
</dbReference>
<dbReference type="EMBL" id="CP002580">
    <property type="protein sequence ID" value="AJK45910.1"/>
    <property type="molecule type" value="Genomic_DNA"/>
</dbReference>
<organism evidence="7 8">
    <name type="scientific">Burkholderia plantarii</name>
    <dbReference type="NCBI Taxonomy" id="41899"/>
    <lineage>
        <taxon>Bacteria</taxon>
        <taxon>Pseudomonadati</taxon>
        <taxon>Pseudomonadota</taxon>
        <taxon>Betaproteobacteria</taxon>
        <taxon>Burkholderiales</taxon>
        <taxon>Burkholderiaceae</taxon>
        <taxon>Burkholderia</taxon>
    </lineage>
</organism>
<name>A0A0B6RXY5_BURPL</name>
<reference evidence="7 8" key="2">
    <citation type="journal article" date="2016" name="Appl. Microbiol. Biotechnol.">
        <title>Mutations improving production and secretion of extracellular lipase by Burkholderia glumae PG1.</title>
        <authorList>
            <person name="Knapp A."/>
            <person name="Voget S."/>
            <person name="Gao R."/>
            <person name="Zaburannyi N."/>
            <person name="Krysciak D."/>
            <person name="Breuer M."/>
            <person name="Hauer B."/>
            <person name="Streit W.R."/>
            <person name="Muller R."/>
            <person name="Daniel R."/>
            <person name="Jaeger K.E."/>
        </authorList>
    </citation>
    <scope>NUCLEOTIDE SEQUENCE [LARGE SCALE GENOMIC DNA]</scope>
    <source>
        <strain evidence="7 8">PG1</strain>
    </source>
</reference>
<evidence type="ECO:0000256" key="1">
    <source>
        <dbReference type="ARBA" id="ARBA00004117"/>
    </source>
</evidence>
<dbReference type="GO" id="GO:0009425">
    <property type="term" value="C:bacterial-type flagellum basal body"/>
    <property type="evidence" value="ECO:0007669"/>
    <property type="project" value="UniProtKB-SubCell"/>
</dbReference>
<dbReference type="Pfam" id="PF22692">
    <property type="entry name" value="LlgE_F_G_D1"/>
    <property type="match status" value="1"/>
</dbReference>
<evidence type="ECO:0000256" key="4">
    <source>
        <dbReference type="RuleBase" id="RU362116"/>
    </source>
</evidence>
<dbReference type="HOGENOM" id="CLU_013687_0_0_4"/>
<comment type="subcellular location">
    <subcellularLocation>
        <location evidence="1 4">Bacterial flagellum basal body</location>
    </subcellularLocation>
</comment>